<dbReference type="OrthoDB" id="2447694at2759"/>
<reference evidence="1" key="1">
    <citation type="submission" date="2020-12" db="EMBL/GenBank/DDBJ databases">
        <title>Metabolic potential, ecology and presence of endohyphal bacteria is reflected in genomic diversity of Mucoromycotina.</title>
        <authorList>
            <person name="Muszewska A."/>
            <person name="Okrasinska A."/>
            <person name="Steczkiewicz K."/>
            <person name="Drgas O."/>
            <person name="Orlowska M."/>
            <person name="Perlinska-Lenart U."/>
            <person name="Aleksandrzak-Piekarczyk T."/>
            <person name="Szatraj K."/>
            <person name="Zielenkiewicz U."/>
            <person name="Pilsyk S."/>
            <person name="Malc E."/>
            <person name="Mieczkowski P."/>
            <person name="Kruszewska J.S."/>
            <person name="Biernat P."/>
            <person name="Pawlowska J."/>
        </authorList>
    </citation>
    <scope>NUCLEOTIDE SEQUENCE</scope>
    <source>
        <strain evidence="1">WA0000067209</strain>
    </source>
</reference>
<proteinExistence type="predicted"/>
<dbReference type="Proteomes" id="UP000654370">
    <property type="component" value="Unassembled WGS sequence"/>
</dbReference>
<evidence type="ECO:0000313" key="1">
    <source>
        <dbReference type="EMBL" id="KAG2177800.1"/>
    </source>
</evidence>
<keyword evidence="2" id="KW-1185">Reference proteome</keyword>
<organism evidence="1 2">
    <name type="scientific">Mortierella isabellina</name>
    <name type="common">Filamentous fungus</name>
    <name type="synonym">Umbelopsis isabellina</name>
    <dbReference type="NCBI Taxonomy" id="91625"/>
    <lineage>
        <taxon>Eukaryota</taxon>
        <taxon>Fungi</taxon>
        <taxon>Fungi incertae sedis</taxon>
        <taxon>Mucoromycota</taxon>
        <taxon>Mucoromycotina</taxon>
        <taxon>Umbelopsidomycetes</taxon>
        <taxon>Umbelopsidales</taxon>
        <taxon>Umbelopsidaceae</taxon>
        <taxon>Umbelopsis</taxon>
    </lineage>
</organism>
<sequence length="288" mass="33792">MCFGDRAGFCCCWRKPSYDRYWKELKYPPELLNIKCVDSPKNDILEEVSLPPEFERLLLPEWKTAQYLRFVDLNVLEVPDSIKSLMAKIYIVHHGDAKPDYIHGFMDTFLRILSFDDYPLRMSWRYEPFARIFNRISYTTPSTIFDPRIEVLTTNHKKLIVLEYASKSPAEADDNENENRLITQLYVAMHDTVLYHRDVIYPVNVYAIRVLGTLFTFYKTVADEDYIKLTAKQFPNNKESMVVQRYPPKIGSGIPAYDIVNEDDRRQVLKCIASIKKWLTENCVNLSS</sequence>
<dbReference type="EMBL" id="JAEPQZ010000008">
    <property type="protein sequence ID" value="KAG2177800.1"/>
    <property type="molecule type" value="Genomic_DNA"/>
</dbReference>
<gene>
    <name evidence="1" type="ORF">INT43_003047</name>
</gene>
<protein>
    <submittedName>
        <fullName evidence="1">Uncharacterized protein</fullName>
    </submittedName>
</protein>
<evidence type="ECO:0000313" key="2">
    <source>
        <dbReference type="Proteomes" id="UP000654370"/>
    </source>
</evidence>
<dbReference type="AlphaFoldDB" id="A0A8H7UCE7"/>
<name>A0A8H7UCE7_MORIS</name>
<comment type="caution">
    <text evidence="1">The sequence shown here is derived from an EMBL/GenBank/DDBJ whole genome shotgun (WGS) entry which is preliminary data.</text>
</comment>
<accession>A0A8H7UCE7</accession>